<dbReference type="AlphaFoldDB" id="A0A1V6UV25"/>
<dbReference type="PRINTS" id="PR00385">
    <property type="entry name" value="P450"/>
</dbReference>
<comment type="similarity">
    <text evidence="1">Belongs to the cytochrome P450 family.</text>
</comment>
<evidence type="ECO:0008006" key="5">
    <source>
        <dbReference type="Google" id="ProtNLM"/>
    </source>
</evidence>
<dbReference type="CDD" id="cd11069">
    <property type="entry name" value="CYP_FUM15-like"/>
    <property type="match status" value="1"/>
</dbReference>
<dbReference type="PRINTS" id="PR00463">
    <property type="entry name" value="EP450I"/>
</dbReference>
<dbReference type="GO" id="GO:0005506">
    <property type="term" value="F:iron ion binding"/>
    <property type="evidence" value="ECO:0007669"/>
    <property type="project" value="InterPro"/>
</dbReference>
<evidence type="ECO:0000256" key="2">
    <source>
        <dbReference type="PIRSR" id="PIRSR602401-1"/>
    </source>
</evidence>
<keyword evidence="4" id="KW-1185">Reference proteome</keyword>
<sequence>MSGYRSDIVTRFALWASTMWFLTRYLGIQSQSSLLLSGEILASWILLNVFFICGRTLYKRHFSIFKNIPGPKSINWLYDHVFDVFDEPLAFNIKDWINDRAYPGGLLHFFGLFGSSYIIPTSPEALTEVLSTRAYDYEKTTAFKKFTIRFWGHGIVSQEQEEHKRNRKTYLPVFNQGNVHKLKGMLFKKSVQFVDRISELCATENDKKTNPANSALIPISKTAAMVSLDVTSIISLGVDFETIVGKNHEIFEAYEMLFSGTADKRFLFLLYNIAPQWVLDIWPFPLVKKMDKAHDVLVDVCRRTIRERTSEPGKREAQALDFVGNLGKSVSQDEDNVIAQIIVILGAGYESTGGTLAWVIYCVARYQEAQEELRKELAKVCDGKASLQASSDFDKLPVLNGVIMEAVRLYPTFTLLLRKAIRDTTIAQQLIPKGTYVGLCTRAINSAHHIWGPDAAAFNPDRWIDRSDSANPTIDPLGGASASICMLSYFYGTRSCVGRDLAQAQMKRQIALIVERFHIELLDDSDARPSGLFATTPPSDIQVRFTKFTL</sequence>
<feature type="binding site" description="axial binding residue" evidence="2">
    <location>
        <position position="496"/>
    </location>
    <ligand>
        <name>heme</name>
        <dbReference type="ChEBI" id="CHEBI:30413"/>
    </ligand>
    <ligandPart>
        <name>Fe</name>
        <dbReference type="ChEBI" id="CHEBI:18248"/>
    </ligandPart>
</feature>
<evidence type="ECO:0000256" key="1">
    <source>
        <dbReference type="ARBA" id="ARBA00010617"/>
    </source>
</evidence>
<dbReference type="InterPro" id="IPR050121">
    <property type="entry name" value="Cytochrome_P450_monoxygenase"/>
</dbReference>
<evidence type="ECO:0000313" key="4">
    <source>
        <dbReference type="Proteomes" id="UP000191500"/>
    </source>
</evidence>
<comment type="cofactor">
    <cofactor evidence="2">
        <name>heme</name>
        <dbReference type="ChEBI" id="CHEBI:30413"/>
    </cofactor>
</comment>
<dbReference type="GO" id="GO:0020037">
    <property type="term" value="F:heme binding"/>
    <property type="evidence" value="ECO:0007669"/>
    <property type="project" value="InterPro"/>
</dbReference>
<dbReference type="PANTHER" id="PTHR24305:SF166">
    <property type="entry name" value="CYTOCHROME P450 12A4, MITOCHONDRIAL-RELATED"/>
    <property type="match status" value="1"/>
</dbReference>
<name>A0A1V6UV25_9EURO</name>
<dbReference type="EMBL" id="MDDG01000004">
    <property type="protein sequence ID" value="OQE42270.1"/>
    <property type="molecule type" value="Genomic_DNA"/>
</dbReference>
<evidence type="ECO:0000313" key="3">
    <source>
        <dbReference type="EMBL" id="OQE42270.1"/>
    </source>
</evidence>
<accession>A0A1V6UV25</accession>
<dbReference type="Proteomes" id="UP000191500">
    <property type="component" value="Unassembled WGS sequence"/>
</dbReference>
<dbReference type="Gene3D" id="1.10.630.10">
    <property type="entry name" value="Cytochrome P450"/>
    <property type="match status" value="1"/>
</dbReference>
<organism evidence="3 4">
    <name type="scientific">Penicillium coprophilum</name>
    <dbReference type="NCBI Taxonomy" id="36646"/>
    <lineage>
        <taxon>Eukaryota</taxon>
        <taxon>Fungi</taxon>
        <taxon>Dikarya</taxon>
        <taxon>Ascomycota</taxon>
        <taxon>Pezizomycotina</taxon>
        <taxon>Eurotiomycetes</taxon>
        <taxon>Eurotiomycetidae</taxon>
        <taxon>Eurotiales</taxon>
        <taxon>Aspergillaceae</taxon>
        <taxon>Penicillium</taxon>
    </lineage>
</organism>
<dbReference type="Pfam" id="PF00067">
    <property type="entry name" value="p450"/>
    <property type="match status" value="1"/>
</dbReference>
<dbReference type="GO" id="GO:0043386">
    <property type="term" value="P:mycotoxin biosynthetic process"/>
    <property type="evidence" value="ECO:0007669"/>
    <property type="project" value="UniProtKB-ARBA"/>
</dbReference>
<dbReference type="InterPro" id="IPR036396">
    <property type="entry name" value="Cyt_P450_sf"/>
</dbReference>
<gene>
    <name evidence="3" type="ORF">PENCOP_c004G00145</name>
</gene>
<dbReference type="SUPFAM" id="SSF48264">
    <property type="entry name" value="Cytochrome P450"/>
    <property type="match status" value="1"/>
</dbReference>
<keyword evidence="2" id="KW-0349">Heme</keyword>
<keyword evidence="2" id="KW-0479">Metal-binding</keyword>
<dbReference type="PANTHER" id="PTHR24305">
    <property type="entry name" value="CYTOCHROME P450"/>
    <property type="match status" value="1"/>
</dbReference>
<dbReference type="GO" id="GO:0004497">
    <property type="term" value="F:monooxygenase activity"/>
    <property type="evidence" value="ECO:0007669"/>
    <property type="project" value="InterPro"/>
</dbReference>
<comment type="caution">
    <text evidence="3">The sequence shown here is derived from an EMBL/GenBank/DDBJ whole genome shotgun (WGS) entry which is preliminary data.</text>
</comment>
<proteinExistence type="inferred from homology"/>
<dbReference type="InterPro" id="IPR002401">
    <property type="entry name" value="Cyt_P450_E_grp-I"/>
</dbReference>
<keyword evidence="2" id="KW-0408">Iron</keyword>
<reference evidence="4" key="1">
    <citation type="journal article" date="2017" name="Nat. Microbiol.">
        <title>Global analysis of biosynthetic gene clusters reveals vast potential of secondary metabolite production in Penicillium species.</title>
        <authorList>
            <person name="Nielsen J.C."/>
            <person name="Grijseels S."/>
            <person name="Prigent S."/>
            <person name="Ji B."/>
            <person name="Dainat J."/>
            <person name="Nielsen K.F."/>
            <person name="Frisvad J.C."/>
            <person name="Workman M."/>
            <person name="Nielsen J."/>
        </authorList>
    </citation>
    <scope>NUCLEOTIDE SEQUENCE [LARGE SCALE GENOMIC DNA]</scope>
    <source>
        <strain evidence="4">IBT 31321</strain>
    </source>
</reference>
<dbReference type="GO" id="GO:0016705">
    <property type="term" value="F:oxidoreductase activity, acting on paired donors, with incorporation or reduction of molecular oxygen"/>
    <property type="evidence" value="ECO:0007669"/>
    <property type="project" value="InterPro"/>
</dbReference>
<dbReference type="STRING" id="36646.A0A1V6UV25"/>
<protein>
    <recommendedName>
        <fullName evidence="5">Cytochrome P450</fullName>
    </recommendedName>
</protein>
<dbReference type="InterPro" id="IPR001128">
    <property type="entry name" value="Cyt_P450"/>
</dbReference>